<evidence type="ECO:0000256" key="1">
    <source>
        <dbReference type="SAM" id="Phobius"/>
    </source>
</evidence>
<proteinExistence type="predicted"/>
<feature type="transmembrane region" description="Helical" evidence="1">
    <location>
        <begin position="110"/>
        <end position="129"/>
    </location>
</feature>
<keyword evidence="1" id="KW-0812">Transmembrane</keyword>
<keyword evidence="1" id="KW-1133">Transmembrane helix</keyword>
<keyword evidence="1" id="KW-0472">Membrane</keyword>
<evidence type="ECO:0000313" key="2">
    <source>
        <dbReference type="EMBL" id="KII74698.1"/>
    </source>
</evidence>
<gene>
    <name evidence="2" type="ORF">RF11_11396</name>
</gene>
<protein>
    <submittedName>
        <fullName evidence="2">Uncharacterized protein</fullName>
    </submittedName>
</protein>
<sequence>MYMPLPPFNAPTHELSESLENEANIKPPAEGIGTFFLRSPIICFGSARFVPQLYEFNEPESRFHGLIPASVDQCLKGSIDRYWHESAYYESGGGVSKYPEDKQAFKIRSVACGLIWLSIAIGVFTYSAFCHALPTSLLPGDSPSPE</sequence>
<name>A0A0C2JYR7_THEKT</name>
<dbReference type="EMBL" id="JWZT01000324">
    <property type="protein sequence ID" value="KII74698.1"/>
    <property type="molecule type" value="Genomic_DNA"/>
</dbReference>
<keyword evidence="3" id="KW-1185">Reference proteome</keyword>
<accession>A0A0C2JYR7</accession>
<organism evidence="2 3">
    <name type="scientific">Thelohanellus kitauei</name>
    <name type="common">Myxosporean</name>
    <dbReference type="NCBI Taxonomy" id="669202"/>
    <lineage>
        <taxon>Eukaryota</taxon>
        <taxon>Metazoa</taxon>
        <taxon>Cnidaria</taxon>
        <taxon>Myxozoa</taxon>
        <taxon>Myxosporea</taxon>
        <taxon>Bivalvulida</taxon>
        <taxon>Platysporina</taxon>
        <taxon>Myxobolidae</taxon>
        <taxon>Thelohanellus</taxon>
    </lineage>
</organism>
<evidence type="ECO:0000313" key="3">
    <source>
        <dbReference type="Proteomes" id="UP000031668"/>
    </source>
</evidence>
<dbReference type="AlphaFoldDB" id="A0A0C2JYR7"/>
<comment type="caution">
    <text evidence="2">The sequence shown here is derived from an EMBL/GenBank/DDBJ whole genome shotgun (WGS) entry which is preliminary data.</text>
</comment>
<reference evidence="2 3" key="1">
    <citation type="journal article" date="2014" name="Genome Biol. Evol.">
        <title>The genome of the myxosporean Thelohanellus kitauei shows adaptations to nutrient acquisition within its fish host.</title>
        <authorList>
            <person name="Yang Y."/>
            <person name="Xiong J."/>
            <person name="Zhou Z."/>
            <person name="Huo F."/>
            <person name="Miao W."/>
            <person name="Ran C."/>
            <person name="Liu Y."/>
            <person name="Zhang J."/>
            <person name="Feng J."/>
            <person name="Wang M."/>
            <person name="Wang M."/>
            <person name="Wang L."/>
            <person name="Yao B."/>
        </authorList>
    </citation>
    <scope>NUCLEOTIDE SEQUENCE [LARGE SCALE GENOMIC DNA]</scope>
    <source>
        <strain evidence="2">Wuqing</strain>
    </source>
</reference>
<dbReference type="Proteomes" id="UP000031668">
    <property type="component" value="Unassembled WGS sequence"/>
</dbReference>